<dbReference type="GeneID" id="94847861"/>
<dbReference type="RefSeq" id="XP_068346485.1">
    <property type="nucleotide sequence ID" value="XM_068513157.1"/>
</dbReference>
<dbReference type="OrthoDB" id="5004at2759"/>
<dbReference type="PANTHER" id="PTHR36454">
    <property type="entry name" value="LMO2823 PROTEIN"/>
    <property type="match status" value="1"/>
</dbReference>
<proteinExistence type="predicted"/>
<dbReference type="Proteomes" id="UP000179807">
    <property type="component" value="Unassembled WGS sequence"/>
</dbReference>
<keyword evidence="2" id="KW-1185">Reference proteome</keyword>
<organism evidence="1 2">
    <name type="scientific">Tritrichomonas foetus</name>
    <dbReference type="NCBI Taxonomy" id="1144522"/>
    <lineage>
        <taxon>Eukaryota</taxon>
        <taxon>Metamonada</taxon>
        <taxon>Parabasalia</taxon>
        <taxon>Tritrichomonadida</taxon>
        <taxon>Tritrichomonadidae</taxon>
        <taxon>Tritrichomonas</taxon>
    </lineage>
</organism>
<evidence type="ECO:0008006" key="3">
    <source>
        <dbReference type="Google" id="ProtNLM"/>
    </source>
</evidence>
<dbReference type="PIRSF" id="PIRSF033563">
    <property type="entry name" value="UCP033563"/>
    <property type="match status" value="1"/>
</dbReference>
<dbReference type="AlphaFoldDB" id="A0A1J4J7Z0"/>
<dbReference type="VEuPathDB" id="TrichDB:TRFO_40362"/>
<dbReference type="InterPro" id="IPR008323">
    <property type="entry name" value="UCP033563"/>
</dbReference>
<sequence>MSGIIVKPFKGYVPPADSIGGVIAPPYDVLDRQEALEMGTSRPNSVIHVTRPEIEFPGVESTHKDVYQRGADNLNKWIENKLFVQEDKPGFYAYKQVLGDHEQVGLFALCSLEQYKKGIIKKHELTRKAPEEDRTITTRIQNANVGSVFLAYRGDQHQKLRDYVRSLCQGEPDRSCHLGFDNTEHQLWLINDEESVKEINNLFADVDTLYIADGHHRCAAAYNLYEEKKAQAGDSFVGDEPYCYVMAAIFADSELCVIDYNRVVTGVTMDTKELLNQIEAQGFKISKLTGEEKPTTYSFLPFHHARPLDLHTFSLYIRGQWYKLEFTGKYMTENPVDKIDSKILTDYVLTPIFGITDLRSAKNIKFIGGTRGIHTLEEEAKDENTLAIAVPPIQIQQLFDVSDSGAMMPPKSTWFVPKLATGMVIRRIE</sequence>
<accession>A0A1J4J7Z0</accession>
<dbReference type="PANTHER" id="PTHR36454:SF1">
    <property type="entry name" value="DUF1015 DOMAIN-CONTAINING PROTEIN"/>
    <property type="match status" value="1"/>
</dbReference>
<reference evidence="1" key="1">
    <citation type="submission" date="2016-10" db="EMBL/GenBank/DDBJ databases">
        <authorList>
            <person name="Benchimol M."/>
            <person name="Almeida L.G."/>
            <person name="Vasconcelos A.T."/>
            <person name="Perreira-Neves A."/>
            <person name="Rosa I.A."/>
            <person name="Tasca T."/>
            <person name="Bogo M.R."/>
            <person name="de Souza W."/>
        </authorList>
    </citation>
    <scope>NUCLEOTIDE SEQUENCE [LARGE SCALE GENOMIC DNA]</scope>
    <source>
        <strain evidence="1">K</strain>
    </source>
</reference>
<dbReference type="Pfam" id="PF06245">
    <property type="entry name" value="DUF1015"/>
    <property type="match status" value="1"/>
</dbReference>
<gene>
    <name evidence="1" type="ORF">TRFO_40362</name>
</gene>
<comment type="caution">
    <text evidence="1">The sequence shown here is derived from an EMBL/GenBank/DDBJ whole genome shotgun (WGS) entry which is preliminary data.</text>
</comment>
<dbReference type="EMBL" id="MLAK01001410">
    <property type="protein sequence ID" value="OHS93348.1"/>
    <property type="molecule type" value="Genomic_DNA"/>
</dbReference>
<name>A0A1J4J7Z0_9EUKA</name>
<evidence type="ECO:0000313" key="1">
    <source>
        <dbReference type="EMBL" id="OHS93348.1"/>
    </source>
</evidence>
<evidence type="ECO:0000313" key="2">
    <source>
        <dbReference type="Proteomes" id="UP000179807"/>
    </source>
</evidence>
<protein>
    <recommendedName>
        <fullName evidence="3">DUF1015 domain-containing protein</fullName>
    </recommendedName>
</protein>